<protein>
    <submittedName>
        <fullName evidence="2">5879_t:CDS:1</fullName>
    </submittedName>
</protein>
<feature type="domain" description="TLDc" evidence="1">
    <location>
        <begin position="154"/>
        <end position="326"/>
    </location>
</feature>
<proteinExistence type="predicted"/>
<comment type="caution">
    <text evidence="2">The sequence shown here is derived from an EMBL/GenBank/DDBJ whole genome shotgun (WGS) entry which is preliminary data.</text>
</comment>
<organism evidence="2 3">
    <name type="scientific">Funneliformis mosseae</name>
    <name type="common">Endomycorrhizal fungus</name>
    <name type="synonym">Glomus mosseae</name>
    <dbReference type="NCBI Taxonomy" id="27381"/>
    <lineage>
        <taxon>Eukaryota</taxon>
        <taxon>Fungi</taxon>
        <taxon>Fungi incertae sedis</taxon>
        <taxon>Mucoromycota</taxon>
        <taxon>Glomeromycotina</taxon>
        <taxon>Glomeromycetes</taxon>
        <taxon>Glomerales</taxon>
        <taxon>Glomeraceae</taxon>
        <taxon>Funneliformis</taxon>
    </lineage>
</organism>
<evidence type="ECO:0000313" key="3">
    <source>
        <dbReference type="Proteomes" id="UP000789375"/>
    </source>
</evidence>
<name>A0A9N9HC90_FUNMO</name>
<keyword evidence="3" id="KW-1185">Reference proteome</keyword>
<dbReference type="EMBL" id="CAJVPP010005293">
    <property type="protein sequence ID" value="CAG8662924.1"/>
    <property type="molecule type" value="Genomic_DNA"/>
</dbReference>
<dbReference type="Proteomes" id="UP000789375">
    <property type="component" value="Unassembled WGS sequence"/>
</dbReference>
<evidence type="ECO:0000313" key="2">
    <source>
        <dbReference type="EMBL" id="CAG8662924.1"/>
    </source>
</evidence>
<evidence type="ECO:0000259" key="1">
    <source>
        <dbReference type="PROSITE" id="PS51886"/>
    </source>
</evidence>
<dbReference type="InterPro" id="IPR006571">
    <property type="entry name" value="TLDc_dom"/>
</dbReference>
<dbReference type="Pfam" id="PF07534">
    <property type="entry name" value="TLD"/>
    <property type="match status" value="1"/>
</dbReference>
<accession>A0A9N9HC90</accession>
<sequence>MDSRDIYIDHAALALKTAKRKMCEINLTNQLGEDILGLLIASDELLLDDLFKHVQDFLIEKCTSWIQQNFILVLHSVFQLASQENFERLKETLSQFIPLIRFVGISCADFFDKVRPYKAVFPQQIYEEFYEFYYKGTISKSTALPSRAGLLKSTIIDPKLATILANWIDKNDSAVHSFNNKFKFNLIYIKSRDGSNISNFNKLCNGQGPFVIFLKSRSKKIYGGYNPIGYASRIGKWLSSSDSFIFSFENGQDIHNMKIGRSKNTAYSIYEHNDKKFIDFGSHLFNNHGEQTFFLSNYENFDNIFNLNYGQAVDLPVEEIEVFSISKK</sequence>
<gene>
    <name evidence="2" type="ORF">FMOSSE_LOCUS12031</name>
</gene>
<dbReference type="AlphaFoldDB" id="A0A9N9HC90"/>
<reference evidence="2" key="1">
    <citation type="submission" date="2021-06" db="EMBL/GenBank/DDBJ databases">
        <authorList>
            <person name="Kallberg Y."/>
            <person name="Tangrot J."/>
            <person name="Rosling A."/>
        </authorList>
    </citation>
    <scope>NUCLEOTIDE SEQUENCE</scope>
    <source>
        <strain evidence="2">87-6 pot B 2015</strain>
    </source>
</reference>
<dbReference type="PROSITE" id="PS51886">
    <property type="entry name" value="TLDC"/>
    <property type="match status" value="1"/>
</dbReference>